<dbReference type="PROSITE" id="PS00700">
    <property type="entry name" value="RIBOSOMAL_L6_2"/>
    <property type="match status" value="1"/>
</dbReference>
<dbReference type="PANTHER" id="PTHR11655">
    <property type="entry name" value="60S/50S RIBOSOMAL PROTEIN L6/L9"/>
    <property type="match status" value="1"/>
</dbReference>
<keyword evidence="2" id="KW-0689">Ribosomal protein</keyword>
<evidence type="ECO:0000256" key="3">
    <source>
        <dbReference type="ARBA" id="ARBA00023274"/>
    </source>
</evidence>
<dbReference type="FunFam" id="3.90.930.12:FF:000003">
    <property type="entry name" value="60S ribosomal protein L9"/>
    <property type="match status" value="1"/>
</dbReference>
<dbReference type="GeneID" id="20319803"/>
<evidence type="ECO:0000256" key="2">
    <source>
        <dbReference type="ARBA" id="ARBA00022980"/>
    </source>
</evidence>
<accession>A0A074ZJV0</accession>
<dbReference type="InterPro" id="IPR036789">
    <property type="entry name" value="Ribosomal_uL6-like_a/b-dom_sf"/>
</dbReference>
<dbReference type="GO" id="GO:0019843">
    <property type="term" value="F:rRNA binding"/>
    <property type="evidence" value="ECO:0007669"/>
    <property type="project" value="InterPro"/>
</dbReference>
<evidence type="ECO:0000256" key="1">
    <source>
        <dbReference type="ARBA" id="ARBA00009356"/>
    </source>
</evidence>
<protein>
    <recommendedName>
        <fullName evidence="4">Large ribosomal subunit protein uL6</fullName>
    </recommendedName>
    <alternativeName>
        <fullName evidence="5">60S ribosomal protein L9</fullName>
    </alternativeName>
</protein>
<dbReference type="GO" id="GO:0022625">
    <property type="term" value="C:cytosolic large ribosomal subunit"/>
    <property type="evidence" value="ECO:0007669"/>
    <property type="project" value="TreeGrafter"/>
</dbReference>
<dbReference type="OrthoDB" id="10252633at2759"/>
<dbReference type="PANTHER" id="PTHR11655:SF16">
    <property type="entry name" value="60S RIBOSOMAL PROTEIN L9"/>
    <property type="match status" value="1"/>
</dbReference>
<dbReference type="Gene3D" id="3.90.930.12">
    <property type="entry name" value="Ribosomal protein L6, alpha-beta domain"/>
    <property type="match status" value="2"/>
</dbReference>
<dbReference type="KEGG" id="ovi:T265_05621"/>
<keyword evidence="8" id="KW-1185">Reference proteome</keyword>
<feature type="domain" description="Large ribosomal subunit protein uL6 alpha-beta" evidence="6">
    <location>
        <begin position="96"/>
        <end position="174"/>
    </location>
</feature>
<evidence type="ECO:0000259" key="6">
    <source>
        <dbReference type="Pfam" id="PF00347"/>
    </source>
</evidence>
<feature type="domain" description="Large ribosomal subunit protein uL6 alpha-beta" evidence="6">
    <location>
        <begin position="12"/>
        <end position="84"/>
    </location>
</feature>
<gene>
    <name evidence="7" type="ORF">T265_05621</name>
</gene>
<name>A0A074ZJV0_OPIVI</name>
<reference evidence="7 8" key="1">
    <citation type="submission" date="2013-11" db="EMBL/GenBank/DDBJ databases">
        <title>Opisthorchis viverrini - life in the bile duct.</title>
        <authorList>
            <person name="Young N.D."/>
            <person name="Nagarajan N."/>
            <person name="Lin S.J."/>
            <person name="Korhonen P.K."/>
            <person name="Jex A.R."/>
            <person name="Hall R.S."/>
            <person name="Safavi-Hemami H."/>
            <person name="Kaewkong W."/>
            <person name="Bertrand D."/>
            <person name="Gao S."/>
            <person name="Seet Q."/>
            <person name="Wongkham S."/>
            <person name="Teh B.T."/>
            <person name="Wongkham C."/>
            <person name="Intapan P.M."/>
            <person name="Maleewong W."/>
            <person name="Yang X."/>
            <person name="Hu M."/>
            <person name="Wang Z."/>
            <person name="Hofmann A."/>
            <person name="Sternberg P.W."/>
            <person name="Tan P."/>
            <person name="Wang J."/>
            <person name="Gasser R.B."/>
        </authorList>
    </citation>
    <scope>NUCLEOTIDE SEQUENCE [LARGE SCALE GENOMIC DNA]</scope>
</reference>
<dbReference type="STRING" id="6198.A0A074ZJV0"/>
<dbReference type="GO" id="GO:0003735">
    <property type="term" value="F:structural constituent of ribosome"/>
    <property type="evidence" value="ECO:0007669"/>
    <property type="project" value="InterPro"/>
</dbReference>
<comment type="similarity">
    <text evidence="1">Belongs to the universal ribosomal protein uL6 family.</text>
</comment>
<dbReference type="GO" id="GO:0002181">
    <property type="term" value="P:cytoplasmic translation"/>
    <property type="evidence" value="ECO:0007669"/>
    <property type="project" value="TreeGrafter"/>
</dbReference>
<dbReference type="Pfam" id="PF00347">
    <property type="entry name" value="Ribosomal_L6"/>
    <property type="match status" value="2"/>
</dbReference>
<dbReference type="InterPro" id="IPR000702">
    <property type="entry name" value="Ribosomal_uL6-like"/>
</dbReference>
<dbReference type="AlphaFoldDB" id="A0A074ZJV0"/>
<proteinExistence type="inferred from homology"/>
<sequence length="256" mass="28493">MKTIKSSLHITIPPGVTVNAIRRLVIVKGPRGTLKRSFTHLSVDIKTTKKRLTVTKYFGDRKELAAVRTVCSHIENMIKGVTVGYRYKMKSVYAHFPINMVVSGDGSKLEIRNFLGEKSNKFVNLVRGVKVSQSGVKDEIQLEGNDIEEVAKCAAQIHQSCKVRNKDIRKFLDGIYVSSKGYGAACPSGARWTRLLVLEFTDRKVRGSNPTSASRLPLSRLGQPDSIPALVPPMGGMAVRRRKGATAERWWHAHPR</sequence>
<dbReference type="FunFam" id="3.90.930.12:FF:000004">
    <property type="entry name" value="60S ribosomal protein L9"/>
    <property type="match status" value="1"/>
</dbReference>
<evidence type="ECO:0000256" key="5">
    <source>
        <dbReference type="ARBA" id="ARBA00035349"/>
    </source>
</evidence>
<dbReference type="EMBL" id="KL596726">
    <property type="protein sequence ID" value="KER27296.1"/>
    <property type="molecule type" value="Genomic_DNA"/>
</dbReference>
<dbReference type="CTD" id="20319803"/>
<dbReference type="SUPFAM" id="SSF56053">
    <property type="entry name" value="Ribosomal protein L6"/>
    <property type="match status" value="2"/>
</dbReference>
<evidence type="ECO:0000313" key="8">
    <source>
        <dbReference type="Proteomes" id="UP000054324"/>
    </source>
</evidence>
<dbReference type="InterPro" id="IPR020040">
    <property type="entry name" value="Ribosomal_uL6_a/b-dom"/>
</dbReference>
<dbReference type="InterPro" id="IPR002359">
    <property type="entry name" value="Ribosomal_uL6_CS2"/>
</dbReference>
<dbReference type="RefSeq" id="XP_009168944.1">
    <property type="nucleotide sequence ID" value="XM_009170680.1"/>
</dbReference>
<keyword evidence="3" id="KW-0687">Ribonucleoprotein</keyword>
<organism evidence="7 8">
    <name type="scientific">Opisthorchis viverrini</name>
    <name type="common">Southeast Asian liver fluke</name>
    <dbReference type="NCBI Taxonomy" id="6198"/>
    <lineage>
        <taxon>Eukaryota</taxon>
        <taxon>Metazoa</taxon>
        <taxon>Spiralia</taxon>
        <taxon>Lophotrochozoa</taxon>
        <taxon>Platyhelminthes</taxon>
        <taxon>Trematoda</taxon>
        <taxon>Digenea</taxon>
        <taxon>Opisthorchiida</taxon>
        <taxon>Opisthorchiata</taxon>
        <taxon>Opisthorchiidae</taxon>
        <taxon>Opisthorchis</taxon>
    </lineage>
</organism>
<dbReference type="Proteomes" id="UP000054324">
    <property type="component" value="Unassembled WGS sequence"/>
</dbReference>
<evidence type="ECO:0000313" key="7">
    <source>
        <dbReference type="EMBL" id="KER27296.1"/>
    </source>
</evidence>
<evidence type="ECO:0000256" key="4">
    <source>
        <dbReference type="ARBA" id="ARBA00035246"/>
    </source>
</evidence>